<protein>
    <submittedName>
        <fullName evidence="1">Uncharacterized protein</fullName>
    </submittedName>
</protein>
<proteinExistence type="predicted"/>
<evidence type="ECO:0000313" key="1">
    <source>
        <dbReference type="EMBL" id="ERH17147.1"/>
    </source>
</evidence>
<name>U1RF82_9ACTO</name>
<reference evidence="1 2" key="1">
    <citation type="submission" date="2013-08" db="EMBL/GenBank/DDBJ databases">
        <authorList>
            <person name="Weinstock G."/>
            <person name="Sodergren E."/>
            <person name="Wylie T."/>
            <person name="Fulton L."/>
            <person name="Fulton R."/>
            <person name="Fronick C."/>
            <person name="O'Laughlin M."/>
            <person name="Godfrey J."/>
            <person name="Miner T."/>
            <person name="Herter B."/>
            <person name="Appelbaum E."/>
            <person name="Cordes M."/>
            <person name="Lek S."/>
            <person name="Wollam A."/>
            <person name="Pepin K.H."/>
            <person name="Palsikar V.B."/>
            <person name="Mitreva M."/>
            <person name="Wilson R.K."/>
        </authorList>
    </citation>
    <scope>NUCLEOTIDE SEQUENCE [LARGE SCALE GENOMIC DNA]</scope>
    <source>
        <strain evidence="1 2">F0530</strain>
    </source>
</reference>
<dbReference type="HOGENOM" id="CLU_3228333_0_0_11"/>
<evidence type="ECO:0000313" key="2">
    <source>
        <dbReference type="Proteomes" id="UP000016481"/>
    </source>
</evidence>
<sequence length="43" mass="4732">MNTPDAAKKRRLVSLGKLTMPVLEATKYPQENEKLVGETSASK</sequence>
<dbReference type="EMBL" id="AWSC01000023">
    <property type="protein sequence ID" value="ERH17147.1"/>
    <property type="molecule type" value="Genomic_DNA"/>
</dbReference>
<gene>
    <name evidence="1" type="ORF">HMPREF1978_00741</name>
</gene>
<dbReference type="Proteomes" id="UP000016481">
    <property type="component" value="Unassembled WGS sequence"/>
</dbReference>
<organism evidence="1 2">
    <name type="scientific">Actinomyces graevenitzii F0530</name>
    <dbReference type="NCBI Taxonomy" id="1321817"/>
    <lineage>
        <taxon>Bacteria</taxon>
        <taxon>Bacillati</taxon>
        <taxon>Actinomycetota</taxon>
        <taxon>Actinomycetes</taxon>
        <taxon>Actinomycetales</taxon>
        <taxon>Actinomycetaceae</taxon>
        <taxon>Actinomyces</taxon>
    </lineage>
</organism>
<dbReference type="AlphaFoldDB" id="U1RF82"/>
<comment type="caution">
    <text evidence="1">The sequence shown here is derived from an EMBL/GenBank/DDBJ whole genome shotgun (WGS) entry which is preliminary data.</text>
</comment>
<accession>U1RF82</accession>